<keyword evidence="1" id="KW-0812">Transmembrane</keyword>
<accession>A0ABX7E7R1</accession>
<keyword evidence="1" id="KW-0472">Membrane</keyword>
<name>A0ABX7E7R1_9BACI</name>
<dbReference type="InterPro" id="IPR019242">
    <property type="entry name" value="DUF2198"/>
</dbReference>
<dbReference type="EMBL" id="CP065425">
    <property type="protein sequence ID" value="QQZ10342.1"/>
    <property type="molecule type" value="Genomic_DNA"/>
</dbReference>
<feature type="transmembrane region" description="Helical" evidence="1">
    <location>
        <begin position="51"/>
        <end position="70"/>
    </location>
</feature>
<dbReference type="Pfam" id="PF09964">
    <property type="entry name" value="DUF2198"/>
    <property type="match status" value="1"/>
</dbReference>
<feature type="transmembrane region" description="Helical" evidence="1">
    <location>
        <begin position="12"/>
        <end position="45"/>
    </location>
</feature>
<gene>
    <name evidence="2" type="ORF">I5776_05180</name>
</gene>
<organism evidence="2 3">
    <name type="scientific">Heyndrickxia vini</name>
    <dbReference type="NCBI Taxonomy" id="1476025"/>
    <lineage>
        <taxon>Bacteria</taxon>
        <taxon>Bacillati</taxon>
        <taxon>Bacillota</taxon>
        <taxon>Bacilli</taxon>
        <taxon>Bacillales</taxon>
        <taxon>Bacillaceae</taxon>
        <taxon>Heyndrickxia</taxon>
    </lineage>
</organism>
<sequence length="87" mass="9872">MKTVLDKILAAIFLPGILVVFFTRVTYNHIVGLLLTVALIVASVYKGYTHTWPLFIIDAASLTIGFYYANRMVNRNKKRKIPESKNV</sequence>
<evidence type="ECO:0000313" key="2">
    <source>
        <dbReference type="EMBL" id="QQZ10342.1"/>
    </source>
</evidence>
<keyword evidence="3" id="KW-1185">Reference proteome</keyword>
<keyword evidence="1" id="KW-1133">Transmembrane helix</keyword>
<evidence type="ECO:0000256" key="1">
    <source>
        <dbReference type="SAM" id="Phobius"/>
    </source>
</evidence>
<evidence type="ECO:0000313" key="3">
    <source>
        <dbReference type="Proteomes" id="UP000595691"/>
    </source>
</evidence>
<reference evidence="2 3" key="1">
    <citation type="submission" date="2020-11" db="EMBL/GenBank/DDBJ databases">
        <title>Taxonomic evaluation of the Bacillus sporothermodurans group of bacteria based on whole genome sequences.</title>
        <authorList>
            <person name="Fiedler G."/>
            <person name="Herbstmann A.-D."/>
            <person name="Doll E."/>
            <person name="Wenning M."/>
            <person name="Brinks E."/>
            <person name="Kabisch J."/>
            <person name="Breitenwieser F."/>
            <person name="Lappann M."/>
            <person name="Boehnlein C."/>
            <person name="Franz C."/>
        </authorList>
    </citation>
    <scope>NUCLEOTIDE SEQUENCE [LARGE SCALE GENOMIC DNA]</scope>
    <source>
        <strain evidence="2 3">JCM 19841</strain>
    </source>
</reference>
<protein>
    <submittedName>
        <fullName evidence="2">CsbA family protein</fullName>
    </submittedName>
</protein>
<proteinExistence type="predicted"/>
<dbReference type="Proteomes" id="UP000595691">
    <property type="component" value="Chromosome"/>
</dbReference>